<dbReference type="SUPFAM" id="SSF88946">
    <property type="entry name" value="Sigma2 domain of RNA polymerase sigma factors"/>
    <property type="match status" value="1"/>
</dbReference>
<name>A0A0G0JS79_9BACT</name>
<evidence type="ECO:0000259" key="8">
    <source>
        <dbReference type="Pfam" id="PF08281"/>
    </source>
</evidence>
<evidence type="ECO:0000256" key="4">
    <source>
        <dbReference type="ARBA" id="ARBA00023125"/>
    </source>
</evidence>
<dbReference type="GO" id="GO:0016987">
    <property type="term" value="F:sigma factor activity"/>
    <property type="evidence" value="ECO:0007669"/>
    <property type="project" value="UniProtKB-KW"/>
</dbReference>
<dbReference type="InterPro" id="IPR000838">
    <property type="entry name" value="RNA_pol_sigma70_ECF_CS"/>
</dbReference>
<keyword evidence="4 6" id="KW-0238">DNA-binding</keyword>
<dbReference type="PROSITE" id="PS01063">
    <property type="entry name" value="SIGMA70_ECF"/>
    <property type="match status" value="1"/>
</dbReference>
<keyword evidence="5 6" id="KW-0804">Transcription</keyword>
<dbReference type="SUPFAM" id="SSF88659">
    <property type="entry name" value="Sigma3 and sigma4 domains of RNA polymerase sigma factors"/>
    <property type="match status" value="1"/>
</dbReference>
<dbReference type="InterPro" id="IPR014284">
    <property type="entry name" value="RNA_pol_sigma-70_dom"/>
</dbReference>
<dbReference type="Proteomes" id="UP000034406">
    <property type="component" value="Unassembled WGS sequence"/>
</dbReference>
<dbReference type="Pfam" id="PF04542">
    <property type="entry name" value="Sigma70_r2"/>
    <property type="match status" value="1"/>
</dbReference>
<feature type="domain" description="RNA polymerase sigma-70 region 2" evidence="7">
    <location>
        <begin position="21"/>
        <end position="88"/>
    </location>
</feature>
<dbReference type="GO" id="GO:0006352">
    <property type="term" value="P:DNA-templated transcription initiation"/>
    <property type="evidence" value="ECO:0007669"/>
    <property type="project" value="InterPro"/>
</dbReference>
<dbReference type="EMBL" id="LBUT01000007">
    <property type="protein sequence ID" value="KKQ70393.1"/>
    <property type="molecule type" value="Genomic_DNA"/>
</dbReference>
<evidence type="ECO:0000256" key="2">
    <source>
        <dbReference type="ARBA" id="ARBA00023015"/>
    </source>
</evidence>
<organism evidence="9 10">
    <name type="scientific">Candidatus Shapirobacteria bacterium GW2011_GWE2_38_30</name>
    <dbReference type="NCBI Taxonomy" id="1618490"/>
    <lineage>
        <taxon>Bacteria</taxon>
        <taxon>Candidatus Shapironibacteriota</taxon>
    </lineage>
</organism>
<evidence type="ECO:0000256" key="1">
    <source>
        <dbReference type="ARBA" id="ARBA00010641"/>
    </source>
</evidence>
<reference evidence="9 10" key="1">
    <citation type="journal article" date="2015" name="Nature">
        <title>rRNA introns, odd ribosomes, and small enigmatic genomes across a large radiation of phyla.</title>
        <authorList>
            <person name="Brown C.T."/>
            <person name="Hug L.A."/>
            <person name="Thomas B.C."/>
            <person name="Sharon I."/>
            <person name="Castelle C.J."/>
            <person name="Singh A."/>
            <person name="Wilkins M.J."/>
            <person name="Williams K.H."/>
            <person name="Banfield J.F."/>
        </authorList>
    </citation>
    <scope>NUCLEOTIDE SEQUENCE [LARGE SCALE GENOMIC DNA]</scope>
</reference>
<dbReference type="InterPro" id="IPR013249">
    <property type="entry name" value="RNA_pol_sigma70_r4_t2"/>
</dbReference>
<proteinExistence type="inferred from homology"/>
<dbReference type="Gene3D" id="1.10.1740.10">
    <property type="match status" value="1"/>
</dbReference>
<sequence>MTDEKIVELVRGGDKEKYSEIVERYEKKMFYYIKRMINQADEEVEDLVQEVLVAAYENLAGFDTKKKFSSWIYRIAHNKAIDYFKKKKTIIDVDIGENEEYWMNGGKLPEDIEIDRQEGEELRKAVNSLEIKYREVIWLYYFEDKNYDEISDILRIPTSNVGVLLFRAKEKLKKRYEKNK</sequence>
<evidence type="ECO:0000313" key="9">
    <source>
        <dbReference type="EMBL" id="KKQ70393.1"/>
    </source>
</evidence>
<evidence type="ECO:0000259" key="7">
    <source>
        <dbReference type="Pfam" id="PF04542"/>
    </source>
</evidence>
<evidence type="ECO:0000256" key="3">
    <source>
        <dbReference type="ARBA" id="ARBA00023082"/>
    </source>
</evidence>
<dbReference type="NCBIfam" id="TIGR02937">
    <property type="entry name" value="sigma70-ECF"/>
    <property type="match status" value="1"/>
</dbReference>
<feature type="domain" description="RNA polymerase sigma factor 70 region 4 type 2" evidence="8">
    <location>
        <begin position="120"/>
        <end position="172"/>
    </location>
</feature>
<gene>
    <name evidence="9" type="ORF">US90_C0007G0006</name>
</gene>
<evidence type="ECO:0000256" key="5">
    <source>
        <dbReference type="ARBA" id="ARBA00023163"/>
    </source>
</evidence>
<dbReference type="InterPro" id="IPR013325">
    <property type="entry name" value="RNA_pol_sigma_r2"/>
</dbReference>
<dbReference type="GO" id="GO:0003677">
    <property type="term" value="F:DNA binding"/>
    <property type="evidence" value="ECO:0007669"/>
    <property type="project" value="UniProtKB-KW"/>
</dbReference>
<accession>A0A0G0JS79</accession>
<dbReference type="PANTHER" id="PTHR43133">
    <property type="entry name" value="RNA POLYMERASE ECF-TYPE SIGMA FACTO"/>
    <property type="match status" value="1"/>
</dbReference>
<evidence type="ECO:0000313" key="10">
    <source>
        <dbReference type="Proteomes" id="UP000034406"/>
    </source>
</evidence>
<dbReference type="Pfam" id="PF08281">
    <property type="entry name" value="Sigma70_r4_2"/>
    <property type="match status" value="1"/>
</dbReference>
<dbReference type="InterPro" id="IPR036388">
    <property type="entry name" value="WH-like_DNA-bd_sf"/>
</dbReference>
<keyword evidence="2 6" id="KW-0805">Transcription regulation</keyword>
<keyword evidence="3 6" id="KW-0731">Sigma factor</keyword>
<dbReference type="Gene3D" id="1.10.10.10">
    <property type="entry name" value="Winged helix-like DNA-binding domain superfamily/Winged helix DNA-binding domain"/>
    <property type="match status" value="1"/>
</dbReference>
<dbReference type="InterPro" id="IPR013324">
    <property type="entry name" value="RNA_pol_sigma_r3/r4-like"/>
</dbReference>
<comment type="similarity">
    <text evidence="1 6">Belongs to the sigma-70 factor family. ECF subfamily.</text>
</comment>
<dbReference type="AlphaFoldDB" id="A0A0G0JS79"/>
<dbReference type="STRING" id="1618490.US90_C0007G0006"/>
<dbReference type="PANTHER" id="PTHR43133:SF51">
    <property type="entry name" value="RNA POLYMERASE SIGMA FACTOR"/>
    <property type="match status" value="1"/>
</dbReference>
<comment type="caution">
    <text evidence="9">The sequence shown here is derived from an EMBL/GenBank/DDBJ whole genome shotgun (WGS) entry which is preliminary data.</text>
</comment>
<protein>
    <recommendedName>
        <fullName evidence="6">RNA polymerase sigma factor</fullName>
    </recommendedName>
</protein>
<evidence type="ECO:0000256" key="6">
    <source>
        <dbReference type="RuleBase" id="RU000716"/>
    </source>
</evidence>
<dbReference type="InterPro" id="IPR007627">
    <property type="entry name" value="RNA_pol_sigma70_r2"/>
</dbReference>
<dbReference type="InterPro" id="IPR039425">
    <property type="entry name" value="RNA_pol_sigma-70-like"/>
</dbReference>
<dbReference type="CDD" id="cd06171">
    <property type="entry name" value="Sigma70_r4"/>
    <property type="match status" value="1"/>
</dbReference>